<keyword evidence="4" id="KW-0697">Rotamase</keyword>
<evidence type="ECO:0000256" key="5">
    <source>
        <dbReference type="ARBA" id="ARBA00023235"/>
    </source>
</evidence>
<dbReference type="EMBL" id="UINC01001804">
    <property type="protein sequence ID" value="SUZ89125.1"/>
    <property type="molecule type" value="Genomic_DNA"/>
</dbReference>
<reference evidence="7" key="1">
    <citation type="submission" date="2018-05" db="EMBL/GenBank/DDBJ databases">
        <authorList>
            <person name="Lanie J.A."/>
            <person name="Ng W.-L."/>
            <person name="Kazmierczak K.M."/>
            <person name="Andrzejewski T.M."/>
            <person name="Davidsen T.M."/>
            <person name="Wayne K.J."/>
            <person name="Tettelin H."/>
            <person name="Glass J.I."/>
            <person name="Rusch D."/>
            <person name="Podicherti R."/>
            <person name="Tsui H.-C.T."/>
            <person name="Winkler M.E."/>
        </authorList>
    </citation>
    <scope>NUCLEOTIDE SEQUENCE</scope>
</reference>
<dbReference type="InterPro" id="IPR046357">
    <property type="entry name" value="PPIase_dom_sf"/>
</dbReference>
<dbReference type="Pfam" id="PF13616">
    <property type="entry name" value="Rotamase_3"/>
    <property type="match status" value="1"/>
</dbReference>
<evidence type="ECO:0000256" key="2">
    <source>
        <dbReference type="ARBA" id="ARBA00013194"/>
    </source>
</evidence>
<dbReference type="Gene3D" id="3.10.50.40">
    <property type="match status" value="1"/>
</dbReference>
<dbReference type="InterPro" id="IPR000297">
    <property type="entry name" value="PPIase_PpiC"/>
</dbReference>
<protein>
    <recommendedName>
        <fullName evidence="2">peptidylprolyl isomerase</fullName>
        <ecNumber evidence="2">5.2.1.8</ecNumber>
    </recommendedName>
</protein>
<comment type="catalytic activity">
    <reaction evidence="1">
        <text>[protein]-peptidylproline (omega=180) = [protein]-peptidylproline (omega=0)</text>
        <dbReference type="Rhea" id="RHEA:16237"/>
        <dbReference type="Rhea" id="RHEA-COMP:10747"/>
        <dbReference type="Rhea" id="RHEA-COMP:10748"/>
        <dbReference type="ChEBI" id="CHEBI:83833"/>
        <dbReference type="ChEBI" id="CHEBI:83834"/>
        <dbReference type="EC" id="5.2.1.8"/>
    </reaction>
</comment>
<evidence type="ECO:0000256" key="4">
    <source>
        <dbReference type="ARBA" id="ARBA00023110"/>
    </source>
</evidence>
<dbReference type="PANTHER" id="PTHR47245">
    <property type="entry name" value="PEPTIDYLPROLYL ISOMERASE"/>
    <property type="match status" value="1"/>
</dbReference>
<dbReference type="PANTHER" id="PTHR47245:SF1">
    <property type="entry name" value="FOLDASE PROTEIN PRSA"/>
    <property type="match status" value="1"/>
</dbReference>
<dbReference type="InterPro" id="IPR027304">
    <property type="entry name" value="Trigger_fact/SurA_dom_sf"/>
</dbReference>
<evidence type="ECO:0000256" key="3">
    <source>
        <dbReference type="ARBA" id="ARBA00022729"/>
    </source>
</evidence>
<evidence type="ECO:0000259" key="6">
    <source>
        <dbReference type="PROSITE" id="PS50198"/>
    </source>
</evidence>
<dbReference type="InterPro" id="IPR023058">
    <property type="entry name" value="PPIase_PpiC_CS"/>
</dbReference>
<sequence>VIVFGVLATLWACETESVLARAAGHELTVDHVVEMLARENAMPNQADVVDALANLWVDYTLVAVSASEDPQFTTINLDALLQPQFNQQIINLYMNSVLRPDTAISEEDLRGMWEADPPADSVRVQHILLALPNPATQAQVDSLLEFAAQLKVRATEGESFEALAGQYSEDSGSAIQGGDIGFFSVGVMVPSFEEAAFSMAVGEVSDPVLSPLGLHIIKVTDRKAPSFEAARDSYRDSIILGRLLETDSIFFARVDEEDEIEVEAGAVEAMRQLAMDPRAALGARAASRTLVSYRGGSYSASDALLLLNTRQVDLPAQLAAAPDEALLELLHTLGQEEVLLTRAAEAGISLAEQHVDSLDLLTRQGLVAATDELGIRGIPRLAGETADDAIARTLIQILRELTAGTLNVVPMSGVSWSLRRELDWDIFQSAIGATVERVDDLMGSTGMAAPQPVVVPTVPAPATPPVLDSAQN</sequence>
<dbReference type="GO" id="GO:0003755">
    <property type="term" value="F:peptidyl-prolyl cis-trans isomerase activity"/>
    <property type="evidence" value="ECO:0007669"/>
    <property type="project" value="UniProtKB-KW"/>
</dbReference>
<dbReference type="PROSITE" id="PS01096">
    <property type="entry name" value="PPIC_PPIASE_1"/>
    <property type="match status" value="1"/>
</dbReference>
<gene>
    <name evidence="7" type="ORF">METZ01_LOCUS41979</name>
</gene>
<proteinExistence type="predicted"/>
<keyword evidence="3" id="KW-0732">Signal</keyword>
<keyword evidence="5" id="KW-0413">Isomerase</keyword>
<evidence type="ECO:0000256" key="1">
    <source>
        <dbReference type="ARBA" id="ARBA00000971"/>
    </source>
</evidence>
<feature type="domain" description="PpiC" evidence="6">
    <location>
        <begin position="119"/>
        <end position="221"/>
    </location>
</feature>
<dbReference type="AlphaFoldDB" id="A0A381RBI0"/>
<dbReference type="EC" id="5.2.1.8" evidence="2"/>
<dbReference type="PROSITE" id="PS50198">
    <property type="entry name" value="PPIC_PPIASE_2"/>
    <property type="match status" value="1"/>
</dbReference>
<name>A0A381RBI0_9ZZZZ</name>
<dbReference type="SUPFAM" id="SSF109998">
    <property type="entry name" value="Triger factor/SurA peptide-binding domain-like"/>
    <property type="match status" value="1"/>
</dbReference>
<accession>A0A381RBI0</accession>
<dbReference type="InterPro" id="IPR050245">
    <property type="entry name" value="PrsA_foldase"/>
</dbReference>
<evidence type="ECO:0000313" key="7">
    <source>
        <dbReference type="EMBL" id="SUZ89125.1"/>
    </source>
</evidence>
<organism evidence="7">
    <name type="scientific">marine metagenome</name>
    <dbReference type="NCBI Taxonomy" id="408172"/>
    <lineage>
        <taxon>unclassified sequences</taxon>
        <taxon>metagenomes</taxon>
        <taxon>ecological metagenomes</taxon>
    </lineage>
</organism>
<dbReference type="SUPFAM" id="SSF54534">
    <property type="entry name" value="FKBP-like"/>
    <property type="match status" value="1"/>
</dbReference>
<feature type="non-terminal residue" evidence="7">
    <location>
        <position position="1"/>
    </location>
</feature>